<dbReference type="AlphaFoldDB" id="A0A2K3E093"/>
<accession>A0A2K3E093</accession>
<feature type="compositionally biased region" description="Low complexity" evidence="1">
    <location>
        <begin position="203"/>
        <end position="216"/>
    </location>
</feature>
<dbReference type="EMBL" id="CM008963">
    <property type="protein sequence ID" value="PNW86208.1"/>
    <property type="molecule type" value="Genomic_DNA"/>
</dbReference>
<dbReference type="GeneID" id="5727227"/>
<dbReference type="RefSeq" id="XP_001701852.2">
    <property type="nucleotide sequence ID" value="XM_001701800.2"/>
</dbReference>
<dbReference type="Gramene" id="PNW86208">
    <property type="protein sequence ID" value="PNW86208"/>
    <property type="gene ID" value="CHLRE_02g077200v5"/>
</dbReference>
<reference evidence="2 3" key="1">
    <citation type="journal article" date="2007" name="Science">
        <title>The Chlamydomonas genome reveals the evolution of key animal and plant functions.</title>
        <authorList>
            <person name="Merchant S.S."/>
            <person name="Prochnik S.E."/>
            <person name="Vallon O."/>
            <person name="Harris E.H."/>
            <person name="Karpowicz S.J."/>
            <person name="Witman G.B."/>
            <person name="Terry A."/>
            <person name="Salamov A."/>
            <person name="Fritz-Laylin L.K."/>
            <person name="Marechal-Drouard L."/>
            <person name="Marshall W.F."/>
            <person name="Qu L.H."/>
            <person name="Nelson D.R."/>
            <person name="Sanderfoot A.A."/>
            <person name="Spalding M.H."/>
            <person name="Kapitonov V.V."/>
            <person name="Ren Q."/>
            <person name="Ferris P."/>
            <person name="Lindquist E."/>
            <person name="Shapiro H."/>
            <person name="Lucas S.M."/>
            <person name="Grimwood J."/>
            <person name="Schmutz J."/>
            <person name="Cardol P."/>
            <person name="Cerutti H."/>
            <person name="Chanfreau G."/>
            <person name="Chen C.L."/>
            <person name="Cognat V."/>
            <person name="Croft M.T."/>
            <person name="Dent R."/>
            <person name="Dutcher S."/>
            <person name="Fernandez E."/>
            <person name="Fukuzawa H."/>
            <person name="Gonzalez-Ballester D."/>
            <person name="Gonzalez-Halphen D."/>
            <person name="Hallmann A."/>
            <person name="Hanikenne M."/>
            <person name="Hippler M."/>
            <person name="Inwood W."/>
            <person name="Jabbari K."/>
            <person name="Kalanon M."/>
            <person name="Kuras R."/>
            <person name="Lefebvre P.A."/>
            <person name="Lemaire S.D."/>
            <person name="Lobanov A.V."/>
            <person name="Lohr M."/>
            <person name="Manuell A."/>
            <person name="Meier I."/>
            <person name="Mets L."/>
            <person name="Mittag M."/>
            <person name="Mittelmeier T."/>
            <person name="Moroney J.V."/>
            <person name="Moseley J."/>
            <person name="Napoli C."/>
            <person name="Nedelcu A.M."/>
            <person name="Niyogi K."/>
            <person name="Novoselov S.V."/>
            <person name="Paulsen I.T."/>
            <person name="Pazour G."/>
            <person name="Purton S."/>
            <person name="Ral J.P."/>
            <person name="Riano-Pachon D.M."/>
            <person name="Riekhof W."/>
            <person name="Rymarquis L."/>
            <person name="Schroda M."/>
            <person name="Stern D."/>
            <person name="Umen J."/>
            <person name="Willows R."/>
            <person name="Wilson N."/>
            <person name="Zimmer S.L."/>
            <person name="Allmer J."/>
            <person name="Balk J."/>
            <person name="Bisova K."/>
            <person name="Chen C.J."/>
            <person name="Elias M."/>
            <person name="Gendler K."/>
            <person name="Hauser C."/>
            <person name="Lamb M.R."/>
            <person name="Ledford H."/>
            <person name="Long J.C."/>
            <person name="Minagawa J."/>
            <person name="Page M.D."/>
            <person name="Pan J."/>
            <person name="Pootakham W."/>
            <person name="Roje S."/>
            <person name="Rose A."/>
            <person name="Stahlberg E."/>
            <person name="Terauchi A.M."/>
            <person name="Yang P."/>
            <person name="Ball S."/>
            <person name="Bowler C."/>
            <person name="Dieckmann C.L."/>
            <person name="Gladyshev V.N."/>
            <person name="Green P."/>
            <person name="Jorgensen R."/>
            <person name="Mayfield S."/>
            <person name="Mueller-Roeber B."/>
            <person name="Rajamani S."/>
            <person name="Sayre R.T."/>
            <person name="Brokstein P."/>
            <person name="Dubchak I."/>
            <person name="Goodstein D."/>
            <person name="Hornick L."/>
            <person name="Huang Y.W."/>
            <person name="Jhaveri J."/>
            <person name="Luo Y."/>
            <person name="Martinez D."/>
            <person name="Ngau W.C."/>
            <person name="Otillar B."/>
            <person name="Poliakov A."/>
            <person name="Porter A."/>
            <person name="Szajkowski L."/>
            <person name="Werner G."/>
            <person name="Zhou K."/>
            <person name="Grigoriev I.V."/>
            <person name="Rokhsar D.S."/>
            <person name="Grossman A.R."/>
        </authorList>
    </citation>
    <scope>NUCLEOTIDE SEQUENCE [LARGE SCALE GENOMIC DNA]</scope>
    <source>
        <strain evidence="3">CC-503</strain>
    </source>
</reference>
<dbReference type="PaxDb" id="3055-EDP06827"/>
<dbReference type="Proteomes" id="UP000006906">
    <property type="component" value="Chromosome 2"/>
</dbReference>
<dbReference type="KEGG" id="cre:CHLRE_02g077200v5"/>
<evidence type="ECO:0000313" key="3">
    <source>
        <dbReference type="Proteomes" id="UP000006906"/>
    </source>
</evidence>
<evidence type="ECO:0000256" key="1">
    <source>
        <dbReference type="SAM" id="MobiDB-lite"/>
    </source>
</evidence>
<organism evidence="2 3">
    <name type="scientific">Chlamydomonas reinhardtii</name>
    <name type="common">Chlamydomonas smithii</name>
    <dbReference type="NCBI Taxonomy" id="3055"/>
    <lineage>
        <taxon>Eukaryota</taxon>
        <taxon>Viridiplantae</taxon>
        <taxon>Chlorophyta</taxon>
        <taxon>core chlorophytes</taxon>
        <taxon>Chlorophyceae</taxon>
        <taxon>CS clade</taxon>
        <taxon>Chlamydomonadales</taxon>
        <taxon>Chlamydomonadaceae</taxon>
        <taxon>Chlamydomonas</taxon>
    </lineage>
</organism>
<dbReference type="ExpressionAtlas" id="A0A2K3E093">
    <property type="expression patterns" value="baseline"/>
</dbReference>
<evidence type="ECO:0000313" key="2">
    <source>
        <dbReference type="EMBL" id="PNW86208.1"/>
    </source>
</evidence>
<gene>
    <name evidence="2" type="ORF">CHLRE_02g077200v5</name>
</gene>
<proteinExistence type="predicted"/>
<feature type="region of interest" description="Disordered" evidence="1">
    <location>
        <begin position="203"/>
        <end position="273"/>
    </location>
</feature>
<protein>
    <submittedName>
        <fullName evidence="2">Uncharacterized protein</fullName>
    </submittedName>
</protein>
<dbReference type="InParanoid" id="A0A2K3E093"/>
<sequence>MKELLSMEEMNTKDTSLDQLLNKLGGAIEGRDLSPDAPAEASTSGRATPAMPPARPRATLKAPSAAPRRQSPSADDQPGRLQSYVLKEILEARTAAAQEGRELDLAPYVSTYGADRTKLLTLMEFNCLPVVGKVATFGHQYAFARAPAWWVRGGLSGAKYVSEPTSASASAPGPGFAHASQAAAGPAGAAAAAAAASGSGRAAGRLGSRAAGAQRAPVPADSNSGVGEKADEELMQRLLGNPVSPSGAEGGGPSGPSAMFGSGAGAGRAAKGK</sequence>
<dbReference type="OrthoDB" id="535705at2759"/>
<name>A0A2K3E093_CHLRE</name>
<feature type="region of interest" description="Disordered" evidence="1">
    <location>
        <begin position="28"/>
        <end position="80"/>
    </location>
</feature>
<keyword evidence="3" id="KW-1185">Reference proteome</keyword>